<sequence>MHKIKLDWTTQREFKKTNHPITLSIFFKKPTMMKYLLLKHISKKENILKYRNKLIDAFKGKDKLEKEILSKLIIKFSHYFKDDDYIYFLLRKYKKIKALFAISCYSSKFYNLNNFLKKDFDELTLFYAVRADKRYLHEFIKYCTDNNKCYLIVKALAYYPFLICTFDKLEGIFNGKNYNYIENRMNFLTRKEASLIYKNNKLFDNRLNKYKMIIINKHNYKFMSFMLKYKYLIKLIKNKRNKMAVEVINDFICASGISQSYKGMFIYFKMLLNNEPNADIFLSACGKLENAIYFNLIRFFSP</sequence>
<dbReference type="EMBL" id="KK365144">
    <property type="protein sequence ID" value="KCZ81362.1"/>
    <property type="molecule type" value="Genomic_DNA"/>
</dbReference>
<dbReference type="Proteomes" id="UP000030655">
    <property type="component" value="Unassembled WGS sequence"/>
</dbReference>
<reference evidence="2" key="1">
    <citation type="submission" date="2013-02" db="EMBL/GenBank/DDBJ databases">
        <authorList>
            <consortium name="The Broad Institute Genome Sequencing Platform"/>
            <person name="Cuomo C."/>
            <person name="Becnel J."/>
            <person name="Sanscrainte N."/>
            <person name="Walker B."/>
            <person name="Young S.K."/>
            <person name="Zeng Q."/>
            <person name="Gargeya S."/>
            <person name="Fitzgerald M."/>
            <person name="Haas B."/>
            <person name="Abouelleil A."/>
            <person name="Alvarado L."/>
            <person name="Arachchi H.M."/>
            <person name="Berlin A.M."/>
            <person name="Chapman S.B."/>
            <person name="Dewar J."/>
            <person name="Goldberg J."/>
            <person name="Griggs A."/>
            <person name="Gujja S."/>
            <person name="Hansen M."/>
            <person name="Howarth C."/>
            <person name="Imamovic A."/>
            <person name="Larimer J."/>
            <person name="McCowan C."/>
            <person name="Murphy C."/>
            <person name="Neiman D."/>
            <person name="Pearson M."/>
            <person name="Priest M."/>
            <person name="Roberts A."/>
            <person name="Saif S."/>
            <person name="Shea T."/>
            <person name="Sisk P."/>
            <person name="Sykes S."/>
            <person name="Wortman J."/>
            <person name="Nusbaum C."/>
            <person name="Birren B."/>
        </authorList>
    </citation>
    <scope>NUCLEOTIDE SEQUENCE [LARGE SCALE GENOMIC DNA]</scope>
    <source>
        <strain evidence="2">PRA339</strain>
    </source>
</reference>
<gene>
    <name evidence="1" type="ORF">H312_01243</name>
</gene>
<keyword evidence="2" id="KW-1185">Reference proteome</keyword>
<reference evidence="1 2" key="2">
    <citation type="submission" date="2014-03" db="EMBL/GenBank/DDBJ databases">
        <title>The Genome Sequence of Anncaliia algerae insect isolate PRA339.</title>
        <authorList>
            <consortium name="The Broad Institute Genome Sequencing Platform"/>
            <consortium name="The Broad Institute Genome Sequencing Center for Infectious Disease"/>
            <person name="Cuomo C."/>
            <person name="Becnel J."/>
            <person name="Sanscrainte N."/>
            <person name="Walker B."/>
            <person name="Young S.K."/>
            <person name="Zeng Q."/>
            <person name="Gargeya S."/>
            <person name="Fitzgerald M."/>
            <person name="Haas B."/>
            <person name="Abouelleil A."/>
            <person name="Alvarado L."/>
            <person name="Arachchi H.M."/>
            <person name="Berlin A.M."/>
            <person name="Chapman S.B."/>
            <person name="Dewar J."/>
            <person name="Goldberg J."/>
            <person name="Griggs A."/>
            <person name="Gujja S."/>
            <person name="Hansen M."/>
            <person name="Howarth C."/>
            <person name="Imamovic A."/>
            <person name="Larimer J."/>
            <person name="McCowan C."/>
            <person name="Murphy C."/>
            <person name="Neiman D."/>
            <person name="Pearson M."/>
            <person name="Priest M."/>
            <person name="Roberts A."/>
            <person name="Saif S."/>
            <person name="Shea T."/>
            <person name="Sisk P."/>
            <person name="Sykes S."/>
            <person name="Wortman J."/>
            <person name="Nusbaum C."/>
            <person name="Birren B."/>
        </authorList>
    </citation>
    <scope>NUCLEOTIDE SEQUENCE [LARGE SCALE GENOMIC DNA]</scope>
    <source>
        <strain evidence="1 2">PRA339</strain>
    </source>
</reference>
<dbReference type="HOGENOM" id="CLU_921251_0_0_1"/>
<dbReference type="AlphaFoldDB" id="A0A059F2M9"/>
<dbReference type="OrthoDB" id="2188541at2759"/>
<evidence type="ECO:0000313" key="1">
    <source>
        <dbReference type="EMBL" id="KCZ81362.1"/>
    </source>
</evidence>
<name>A0A059F2M9_9MICR</name>
<accession>A0A059F2M9</accession>
<evidence type="ECO:0000313" key="2">
    <source>
        <dbReference type="Proteomes" id="UP000030655"/>
    </source>
</evidence>
<proteinExistence type="predicted"/>
<dbReference type="VEuPathDB" id="MicrosporidiaDB:H312_01243"/>
<organism evidence="1 2">
    <name type="scientific">Anncaliia algerae PRA339</name>
    <dbReference type="NCBI Taxonomy" id="1288291"/>
    <lineage>
        <taxon>Eukaryota</taxon>
        <taxon>Fungi</taxon>
        <taxon>Fungi incertae sedis</taxon>
        <taxon>Microsporidia</taxon>
        <taxon>Tubulinosematoidea</taxon>
        <taxon>Tubulinosematidae</taxon>
        <taxon>Anncaliia</taxon>
    </lineage>
</organism>
<protein>
    <submittedName>
        <fullName evidence="1">Uncharacterized protein</fullName>
    </submittedName>
</protein>